<dbReference type="Proteomes" id="UP000007886">
    <property type="component" value="Chromosome"/>
</dbReference>
<dbReference type="SUPFAM" id="SSF56214">
    <property type="entry name" value="4'-phosphopantetheinyl transferase"/>
    <property type="match status" value="1"/>
</dbReference>
<accession>A0AAI8QFE5</accession>
<dbReference type="GO" id="GO:0000287">
    <property type="term" value="F:magnesium ion binding"/>
    <property type="evidence" value="ECO:0007669"/>
    <property type="project" value="InterPro"/>
</dbReference>
<reference evidence="1 2" key="1">
    <citation type="journal article" date="2012" name="Microbes Environ.">
        <title>Complete genome sequence of Bradyrhizobium sp. S23321: insights into symbiosis evolution in soil oligotrophs.</title>
        <authorList>
            <person name="Okubo T."/>
            <person name="Tsukui T."/>
            <person name="Maita H."/>
            <person name="Okamoto S."/>
            <person name="Oshima K."/>
            <person name="Fujisawa T."/>
            <person name="Saito A."/>
            <person name="Futamata H."/>
            <person name="Hattori R."/>
            <person name="Shimomura Y."/>
            <person name="Haruta S."/>
            <person name="Morimoto S."/>
            <person name="Wang Y."/>
            <person name="Sakai Y."/>
            <person name="Hattori M."/>
            <person name="Aizawa S."/>
            <person name="Nagashima K.V.P."/>
            <person name="Masuda S."/>
            <person name="Hattori T."/>
            <person name="Yamashita A."/>
            <person name="Bao Z."/>
            <person name="Hayatsu M."/>
            <person name="Kajiya-Kanegae H."/>
            <person name="Yoshinaga I."/>
            <person name="Sakamoto K."/>
            <person name="Toyota K."/>
            <person name="Nakao M."/>
            <person name="Kohara M."/>
            <person name="Anda M."/>
            <person name="Niwa R."/>
            <person name="Jung-Hwan P."/>
            <person name="Sameshima-Saito R."/>
            <person name="Tokuda S."/>
            <person name="Yamamoto S."/>
            <person name="Yamamoto S."/>
            <person name="Yokoyama T."/>
            <person name="Akutsu T."/>
            <person name="Nakamura Y."/>
            <person name="Nakahira-Yanaka Y."/>
            <person name="Takada Hoshino Y."/>
            <person name="Hirakawa H."/>
            <person name="Mitsui H."/>
            <person name="Terasawa K."/>
            <person name="Itakura M."/>
            <person name="Sato S."/>
            <person name="Ikeda-Ohtsubo W."/>
            <person name="Sakakura N."/>
            <person name="Kaminuma E."/>
            <person name="Minamisawa K."/>
        </authorList>
    </citation>
    <scope>NUCLEOTIDE SEQUENCE [LARGE SCALE GENOMIC DNA]</scope>
    <source>
        <strain evidence="1 2">S23321</strain>
    </source>
</reference>
<dbReference type="EMBL" id="AP012279">
    <property type="protein sequence ID" value="BAL79481.1"/>
    <property type="molecule type" value="Genomic_DNA"/>
</dbReference>
<evidence type="ECO:0000313" key="1">
    <source>
        <dbReference type="EMBL" id="BAL79481.1"/>
    </source>
</evidence>
<dbReference type="AlphaFoldDB" id="A0AAI8QFE5"/>
<evidence type="ECO:0000313" key="2">
    <source>
        <dbReference type="Proteomes" id="UP000007886"/>
    </source>
</evidence>
<organism evidence="1 2">
    <name type="scientific">Bradyrhizobium cosmicum</name>
    <dbReference type="NCBI Taxonomy" id="1404864"/>
    <lineage>
        <taxon>Bacteria</taxon>
        <taxon>Pseudomonadati</taxon>
        <taxon>Pseudomonadota</taxon>
        <taxon>Alphaproteobacteria</taxon>
        <taxon>Hyphomicrobiales</taxon>
        <taxon>Nitrobacteraceae</taxon>
        <taxon>Bradyrhizobium</taxon>
    </lineage>
</organism>
<dbReference type="GO" id="GO:0008897">
    <property type="term" value="F:holo-[acyl-carrier-protein] synthase activity"/>
    <property type="evidence" value="ECO:0007669"/>
    <property type="project" value="InterPro"/>
</dbReference>
<sequence length="86" mass="9639">MDTGKLLFVIKEAFYKSYFPVTGTFLEFHDVSVTIDMHDQSFHAELVQLSKPSLAGYRVIQGRFGNSCGHMVAVVAMPVQQSTARR</sequence>
<dbReference type="KEGG" id="brs:S23_62930"/>
<protein>
    <submittedName>
        <fullName evidence="1">Phosphopantetheinyl transferase</fullName>
    </submittedName>
</protein>
<gene>
    <name evidence="1" type="ORF">S23_62930</name>
</gene>
<proteinExistence type="predicted"/>
<name>A0AAI8QFE5_9BRAD</name>
<keyword evidence="2" id="KW-1185">Reference proteome</keyword>
<dbReference type="InterPro" id="IPR037143">
    <property type="entry name" value="4-PPantetheinyl_Trfase_dom_sf"/>
</dbReference>
<keyword evidence="1" id="KW-0808">Transferase</keyword>